<organism evidence="1 2">
    <name type="scientific">Cricetulus griseus</name>
    <name type="common">Chinese hamster</name>
    <name type="synonym">Cricetulus barabensis griseus</name>
    <dbReference type="NCBI Taxonomy" id="10029"/>
    <lineage>
        <taxon>Eukaryota</taxon>
        <taxon>Metazoa</taxon>
        <taxon>Chordata</taxon>
        <taxon>Craniata</taxon>
        <taxon>Vertebrata</taxon>
        <taxon>Euteleostomi</taxon>
        <taxon>Mammalia</taxon>
        <taxon>Eutheria</taxon>
        <taxon>Euarchontoglires</taxon>
        <taxon>Glires</taxon>
        <taxon>Rodentia</taxon>
        <taxon>Myomorpha</taxon>
        <taxon>Muroidea</taxon>
        <taxon>Cricetidae</taxon>
        <taxon>Cricetinae</taxon>
        <taxon>Cricetulus</taxon>
    </lineage>
</organism>
<dbReference type="EMBL" id="JH000471">
    <property type="protein sequence ID" value="EGW10093.1"/>
    <property type="molecule type" value="Genomic_DNA"/>
</dbReference>
<dbReference type="InParanoid" id="G3HKV6"/>
<sequence length="53" mass="6198">MKLECCRKSGFFPIESVPGKSCVELEEKKIMITWLNKQVLEHLECEVPPLRNH</sequence>
<name>G3HKV6_CRIGR</name>
<dbReference type="Proteomes" id="UP000001075">
    <property type="component" value="Unassembled WGS sequence"/>
</dbReference>
<gene>
    <name evidence="1" type="ORF">I79_011338</name>
</gene>
<evidence type="ECO:0000313" key="2">
    <source>
        <dbReference type="Proteomes" id="UP000001075"/>
    </source>
</evidence>
<reference evidence="2" key="1">
    <citation type="journal article" date="2011" name="Nat. Biotechnol.">
        <title>The genomic sequence of the Chinese hamster ovary (CHO)-K1 cell line.</title>
        <authorList>
            <person name="Xu X."/>
            <person name="Nagarajan H."/>
            <person name="Lewis N.E."/>
            <person name="Pan S."/>
            <person name="Cai Z."/>
            <person name="Liu X."/>
            <person name="Chen W."/>
            <person name="Xie M."/>
            <person name="Wang W."/>
            <person name="Hammond S."/>
            <person name="Andersen M.R."/>
            <person name="Neff N."/>
            <person name="Passarelli B."/>
            <person name="Koh W."/>
            <person name="Fan H.C."/>
            <person name="Wang J."/>
            <person name="Gui Y."/>
            <person name="Lee K.H."/>
            <person name="Betenbaugh M.J."/>
            <person name="Quake S.R."/>
            <person name="Famili I."/>
            <person name="Palsson B.O."/>
            <person name="Wang J."/>
        </authorList>
    </citation>
    <scope>NUCLEOTIDE SEQUENCE [LARGE SCALE GENOMIC DNA]</scope>
    <source>
        <strain evidence="2">CHO K1 cell line</strain>
    </source>
</reference>
<accession>G3HKV6</accession>
<proteinExistence type="predicted"/>
<evidence type="ECO:0000313" key="1">
    <source>
        <dbReference type="EMBL" id="EGW10093.1"/>
    </source>
</evidence>
<dbReference type="AlphaFoldDB" id="G3HKV6"/>
<protein>
    <submittedName>
        <fullName evidence="1">Uncharacterized protein</fullName>
    </submittedName>
</protein>